<dbReference type="Proteomes" id="UP000824190">
    <property type="component" value="Unassembled WGS sequence"/>
</dbReference>
<keyword evidence="7" id="KW-0472">Membrane</keyword>
<keyword evidence="6" id="KW-0406">Ion transport</keyword>
<accession>A0A9D1RQD8</accession>
<organism evidence="9 10">
    <name type="scientific">Candidatus Corynebacterium avicola</name>
    <dbReference type="NCBI Taxonomy" id="2838527"/>
    <lineage>
        <taxon>Bacteria</taxon>
        <taxon>Bacillati</taxon>
        <taxon>Actinomycetota</taxon>
        <taxon>Actinomycetes</taxon>
        <taxon>Mycobacteriales</taxon>
        <taxon>Corynebacteriaceae</taxon>
        <taxon>Corynebacterium</taxon>
    </lineage>
</organism>
<keyword evidence="2" id="KW-0813">Transport</keyword>
<reference evidence="9" key="2">
    <citation type="submission" date="2021-04" db="EMBL/GenBank/DDBJ databases">
        <authorList>
            <person name="Gilroy R."/>
        </authorList>
    </citation>
    <scope>NUCLEOTIDE SEQUENCE</scope>
    <source>
        <strain evidence="9">CHK32-1732</strain>
    </source>
</reference>
<evidence type="ECO:0000256" key="3">
    <source>
        <dbReference type="ARBA" id="ARBA00022475"/>
    </source>
</evidence>
<dbReference type="InterPro" id="IPR003593">
    <property type="entry name" value="AAA+_ATPase"/>
</dbReference>
<keyword evidence="3" id="KW-1003">Cell membrane</keyword>
<dbReference type="SMART" id="SM00382">
    <property type="entry name" value="AAA"/>
    <property type="match status" value="1"/>
</dbReference>
<dbReference type="GO" id="GO:0016887">
    <property type="term" value="F:ATP hydrolysis activity"/>
    <property type="evidence" value="ECO:0007669"/>
    <property type="project" value="InterPro"/>
</dbReference>
<dbReference type="InterPro" id="IPR038729">
    <property type="entry name" value="Rad50/SbcC_AAA"/>
</dbReference>
<dbReference type="AlphaFoldDB" id="A0A9D1RQD8"/>
<name>A0A9D1RQD8_9CORY</name>
<feature type="domain" description="AAA+ ATPase" evidence="8">
    <location>
        <begin position="50"/>
        <end position="224"/>
    </location>
</feature>
<evidence type="ECO:0000256" key="7">
    <source>
        <dbReference type="ARBA" id="ARBA00023136"/>
    </source>
</evidence>
<dbReference type="Pfam" id="PF13476">
    <property type="entry name" value="AAA_23"/>
    <property type="match status" value="1"/>
</dbReference>
<dbReference type="EMBL" id="DXGC01000073">
    <property type="protein sequence ID" value="HIW91630.1"/>
    <property type="molecule type" value="Genomic_DNA"/>
</dbReference>
<dbReference type="PANTHER" id="PTHR42771:SF2">
    <property type="entry name" value="IRON(3+)-HYDROXAMATE IMPORT ATP-BINDING PROTEIN FHUC"/>
    <property type="match status" value="1"/>
</dbReference>
<evidence type="ECO:0000259" key="8">
    <source>
        <dbReference type="SMART" id="SM00382"/>
    </source>
</evidence>
<gene>
    <name evidence="9" type="ORF">H9870_08220</name>
</gene>
<evidence type="ECO:0000256" key="5">
    <source>
        <dbReference type="ARBA" id="ARBA00023004"/>
    </source>
</evidence>
<evidence type="ECO:0000256" key="6">
    <source>
        <dbReference type="ARBA" id="ARBA00023065"/>
    </source>
</evidence>
<dbReference type="Gene3D" id="3.40.50.300">
    <property type="entry name" value="P-loop containing nucleotide triphosphate hydrolases"/>
    <property type="match status" value="1"/>
</dbReference>
<protein>
    <submittedName>
        <fullName evidence="9">AAA family ATPase</fullName>
    </submittedName>
</protein>
<comment type="caution">
    <text evidence="9">The sequence shown here is derived from an EMBL/GenBank/DDBJ whole genome shotgun (WGS) entry which is preliminary data.</text>
</comment>
<dbReference type="PANTHER" id="PTHR42771">
    <property type="entry name" value="IRON(3+)-HYDROXAMATE IMPORT ATP-BINDING PROTEIN FHUC"/>
    <property type="match status" value="1"/>
</dbReference>
<comment type="subcellular location">
    <subcellularLocation>
        <location evidence="1">Cell membrane</location>
        <topology evidence="1">Peripheral membrane protein</topology>
    </subcellularLocation>
</comment>
<sequence>MDYPSPLPFRRNAPLPVRRIEELGVEPADRRRWPATIPAVRNVLDQGLDLERLTVIVGENGSGKSTLVEAIAEAYGLNPEGGTHNARHSTQRTESGLAENLKLIRAGGASRKGVFLRAETMHGHFAYLDSIADQNTASDRNNFQSHGESFIEYFSHRSRINGLWIFDEAESALSFNGCLLLMAQVTRLLEDGCQVIMSTHSPLLASLAGADSPVDETMILQLDDFGIHHKEYDDLALVQDWRRFLEEPGGYLRHLI</sequence>
<evidence type="ECO:0000256" key="4">
    <source>
        <dbReference type="ARBA" id="ARBA00022496"/>
    </source>
</evidence>
<dbReference type="SUPFAM" id="SSF52540">
    <property type="entry name" value="P-loop containing nucleoside triphosphate hydrolases"/>
    <property type="match status" value="1"/>
</dbReference>
<dbReference type="InterPro" id="IPR027417">
    <property type="entry name" value="P-loop_NTPase"/>
</dbReference>
<reference evidence="9" key="1">
    <citation type="journal article" date="2021" name="PeerJ">
        <title>Extensive microbial diversity within the chicken gut microbiome revealed by metagenomics and culture.</title>
        <authorList>
            <person name="Gilroy R."/>
            <person name="Ravi A."/>
            <person name="Getino M."/>
            <person name="Pursley I."/>
            <person name="Horton D.L."/>
            <person name="Alikhan N.F."/>
            <person name="Baker D."/>
            <person name="Gharbi K."/>
            <person name="Hall N."/>
            <person name="Watson M."/>
            <person name="Adriaenssens E.M."/>
            <person name="Foster-Nyarko E."/>
            <person name="Jarju S."/>
            <person name="Secka A."/>
            <person name="Antonio M."/>
            <person name="Oren A."/>
            <person name="Chaudhuri R.R."/>
            <person name="La Ragione R."/>
            <person name="Hildebrand F."/>
            <person name="Pallen M.J."/>
        </authorList>
    </citation>
    <scope>NUCLEOTIDE SEQUENCE</scope>
    <source>
        <strain evidence="9">CHK32-1732</strain>
    </source>
</reference>
<dbReference type="GO" id="GO:0006302">
    <property type="term" value="P:double-strand break repair"/>
    <property type="evidence" value="ECO:0007669"/>
    <property type="project" value="InterPro"/>
</dbReference>
<dbReference type="GO" id="GO:0005886">
    <property type="term" value="C:plasma membrane"/>
    <property type="evidence" value="ECO:0007669"/>
    <property type="project" value="UniProtKB-SubCell"/>
</dbReference>
<dbReference type="InterPro" id="IPR051535">
    <property type="entry name" value="Siderophore_ABC-ATPase"/>
</dbReference>
<evidence type="ECO:0000313" key="9">
    <source>
        <dbReference type="EMBL" id="HIW91630.1"/>
    </source>
</evidence>
<dbReference type="GO" id="GO:0006826">
    <property type="term" value="P:iron ion transport"/>
    <property type="evidence" value="ECO:0007669"/>
    <property type="project" value="UniProtKB-KW"/>
</dbReference>
<evidence type="ECO:0000256" key="1">
    <source>
        <dbReference type="ARBA" id="ARBA00004202"/>
    </source>
</evidence>
<evidence type="ECO:0000313" key="10">
    <source>
        <dbReference type="Proteomes" id="UP000824190"/>
    </source>
</evidence>
<proteinExistence type="predicted"/>
<dbReference type="CDD" id="cd00267">
    <property type="entry name" value="ABC_ATPase"/>
    <property type="match status" value="1"/>
</dbReference>
<keyword evidence="4" id="KW-0410">Iron transport</keyword>
<evidence type="ECO:0000256" key="2">
    <source>
        <dbReference type="ARBA" id="ARBA00022448"/>
    </source>
</evidence>
<keyword evidence="5" id="KW-0408">Iron</keyword>